<dbReference type="PROSITE" id="PS50005">
    <property type="entry name" value="TPR"/>
    <property type="match status" value="1"/>
</dbReference>
<keyword evidence="4" id="KW-1185">Reference proteome</keyword>
<dbReference type="GO" id="GO:0030041">
    <property type="term" value="P:actin filament polymerization"/>
    <property type="evidence" value="ECO:0007669"/>
    <property type="project" value="TreeGrafter"/>
</dbReference>
<gene>
    <name evidence="3" type="ORF">KQX54_006634</name>
</gene>
<keyword evidence="1" id="KW-0802">TPR repeat</keyword>
<dbReference type="Gene3D" id="1.25.40.10">
    <property type="entry name" value="Tetratricopeptide repeat domain"/>
    <property type="match status" value="2"/>
</dbReference>
<feature type="coiled-coil region" evidence="2">
    <location>
        <begin position="421"/>
        <end position="448"/>
    </location>
</feature>
<comment type="caution">
    <text evidence="3">The sequence shown here is derived from an EMBL/GenBank/DDBJ whole genome shotgun (WGS) entry which is preliminary data.</text>
</comment>
<dbReference type="InterPro" id="IPR011990">
    <property type="entry name" value="TPR-like_helical_dom_sf"/>
</dbReference>
<evidence type="ECO:0000256" key="1">
    <source>
        <dbReference type="PROSITE-ProRule" id="PRU00339"/>
    </source>
</evidence>
<sequence length="779" mass="87811">MMVKLKSFRIFFMLFQAIIGISGTTHWVVTENGKIQPQLDSAFQMKRPNDLPALLEQEKRMNIVQSLHKKIMARKMVLDSQIAVLNSIGDLESWLQSSNPECISNRKLLEDFDFYASVATDGSYRKGVTQKDYLLDGIPDDGKRAIPDCKKTFPLDFSMYTFEHLSAMRNRKNLSQHQEKGLIKYLPPGTDLNKFGHQIAHGLKRNSTSWLHLNLAAIYWRVKGDAFNALECARRAIVTAPRQYRDIPLLTTGGILHAAKYSAEAAIVLHAAIDYAPTQSHQHLALGHVYAILGDYNRSLACYDNSLRLTPSMEQAKQAKFVILCCQSLTEALTALHKRLDDIVTELHAQQKDYTEWLKLEEKILCERMKTPFAAFRAHRLGPILSNRGQSCMQRDGDDAMLSCQVANDNQMFAHNLLVDIGVSLQQLKNVENQVEKINDRMSTAKVLPFFMEPTSKPKYYNFEIKKSNREFENKNWPDQSECEKPSLLIDTKQYIPIYLSPENKGYIVNIFVNELIGMDSGKEHALPWYPPICQTPNSFDSKFISPLLLKATMGISSPESSLTSFLTSLAKNSELAEIGQRILTATKSEVAAPWVLSMLASLHWRVAGKFRNALDCLQSALNTVPNGFKDVPLVSIASISQKFGLIDDALRTTKEALRINSIEPLTNYLYGSLLFAKKNYTGAVYHVKQSLRVDPELIDGKALMLLRTVICHKRSNSRRIGNGGNEIESCGMTYSSPERIAKHDLNEGETVLCFGDGRDCKPIQCFAMKMHNDEVKGP</sequence>
<dbReference type="EMBL" id="JAHXZJ010001864">
    <property type="protein sequence ID" value="KAH0549160.1"/>
    <property type="molecule type" value="Genomic_DNA"/>
</dbReference>
<dbReference type="InterPro" id="IPR019734">
    <property type="entry name" value="TPR_rpt"/>
</dbReference>
<protein>
    <recommendedName>
        <fullName evidence="5">Tetratricopeptide repeat protein 17</fullName>
    </recommendedName>
</protein>
<dbReference type="SMART" id="SM00028">
    <property type="entry name" value="TPR"/>
    <property type="match status" value="4"/>
</dbReference>
<name>A0AAV7IA84_COTGL</name>
<keyword evidence="2" id="KW-0175">Coiled coil</keyword>
<dbReference type="SUPFAM" id="SSF48452">
    <property type="entry name" value="TPR-like"/>
    <property type="match status" value="1"/>
</dbReference>
<proteinExistence type="predicted"/>
<dbReference type="InterPro" id="IPR052630">
    <property type="entry name" value="TTC17"/>
</dbReference>
<dbReference type="AlphaFoldDB" id="A0AAV7IA84"/>
<evidence type="ECO:0000313" key="4">
    <source>
        <dbReference type="Proteomes" id="UP000826195"/>
    </source>
</evidence>
<evidence type="ECO:0000256" key="2">
    <source>
        <dbReference type="SAM" id="Coils"/>
    </source>
</evidence>
<organism evidence="3 4">
    <name type="scientific">Cotesia glomerata</name>
    <name type="common">Lepidopteran parasitic wasp</name>
    <name type="synonym">Apanteles glomeratus</name>
    <dbReference type="NCBI Taxonomy" id="32391"/>
    <lineage>
        <taxon>Eukaryota</taxon>
        <taxon>Metazoa</taxon>
        <taxon>Ecdysozoa</taxon>
        <taxon>Arthropoda</taxon>
        <taxon>Hexapoda</taxon>
        <taxon>Insecta</taxon>
        <taxon>Pterygota</taxon>
        <taxon>Neoptera</taxon>
        <taxon>Endopterygota</taxon>
        <taxon>Hymenoptera</taxon>
        <taxon>Apocrita</taxon>
        <taxon>Ichneumonoidea</taxon>
        <taxon>Braconidae</taxon>
        <taxon>Microgastrinae</taxon>
        <taxon>Cotesia</taxon>
    </lineage>
</organism>
<dbReference type="Proteomes" id="UP000826195">
    <property type="component" value="Unassembled WGS sequence"/>
</dbReference>
<feature type="repeat" description="TPR" evidence="1">
    <location>
        <begin position="280"/>
        <end position="313"/>
    </location>
</feature>
<evidence type="ECO:0008006" key="5">
    <source>
        <dbReference type="Google" id="ProtNLM"/>
    </source>
</evidence>
<reference evidence="3 4" key="1">
    <citation type="journal article" date="2021" name="J. Hered.">
        <title>A chromosome-level genome assembly of the parasitoid wasp, Cotesia glomerata (Hymenoptera: Braconidae).</title>
        <authorList>
            <person name="Pinto B.J."/>
            <person name="Weis J.J."/>
            <person name="Gamble T."/>
            <person name="Ode P.J."/>
            <person name="Paul R."/>
            <person name="Zaspel J.M."/>
        </authorList>
    </citation>
    <scope>NUCLEOTIDE SEQUENCE [LARGE SCALE GENOMIC DNA]</scope>
    <source>
        <strain evidence="3">CgM1</strain>
    </source>
</reference>
<dbReference type="PANTHER" id="PTHR16091">
    <property type="entry name" value="TTC17 PROTEIN"/>
    <property type="match status" value="1"/>
</dbReference>
<dbReference type="GO" id="GO:0005737">
    <property type="term" value="C:cytoplasm"/>
    <property type="evidence" value="ECO:0007669"/>
    <property type="project" value="TreeGrafter"/>
</dbReference>
<accession>A0AAV7IA84</accession>
<dbReference type="GO" id="GO:0015629">
    <property type="term" value="C:actin cytoskeleton"/>
    <property type="evidence" value="ECO:0007669"/>
    <property type="project" value="TreeGrafter"/>
</dbReference>
<dbReference type="PANTHER" id="PTHR16091:SF1">
    <property type="entry name" value="TETRATRICOPEPTIDE REPEAT PROTEIN 17"/>
    <property type="match status" value="1"/>
</dbReference>
<evidence type="ECO:0000313" key="3">
    <source>
        <dbReference type="EMBL" id="KAH0549160.1"/>
    </source>
</evidence>